<organism evidence="1 2">
    <name type="scientific">Gongylonema pulchrum</name>
    <dbReference type="NCBI Taxonomy" id="637853"/>
    <lineage>
        <taxon>Eukaryota</taxon>
        <taxon>Metazoa</taxon>
        <taxon>Ecdysozoa</taxon>
        <taxon>Nematoda</taxon>
        <taxon>Chromadorea</taxon>
        <taxon>Rhabditida</taxon>
        <taxon>Spirurina</taxon>
        <taxon>Spiruromorpha</taxon>
        <taxon>Spiruroidea</taxon>
        <taxon>Gongylonematidae</taxon>
        <taxon>Gongylonema</taxon>
    </lineage>
</organism>
<sequence length="52" mass="6261">MYQQIPRAAILMQHRPMQRKRRKKRKKRNLMTIWALGFLIDLSLSVPVKTVI</sequence>
<evidence type="ECO:0000313" key="2">
    <source>
        <dbReference type="Proteomes" id="UP000271098"/>
    </source>
</evidence>
<keyword evidence="2" id="KW-1185">Reference proteome</keyword>
<dbReference type="Proteomes" id="UP000271098">
    <property type="component" value="Unassembled WGS sequence"/>
</dbReference>
<evidence type="ECO:0000313" key="1">
    <source>
        <dbReference type="EMBL" id="VDK55106.1"/>
    </source>
</evidence>
<name>A0A3P6QWS6_9BILA</name>
<proteinExistence type="predicted"/>
<dbReference type="AlphaFoldDB" id="A0A3P6QWS6"/>
<protein>
    <submittedName>
        <fullName evidence="1">Uncharacterized protein</fullName>
    </submittedName>
</protein>
<reference evidence="1 2" key="1">
    <citation type="submission" date="2018-11" db="EMBL/GenBank/DDBJ databases">
        <authorList>
            <consortium name="Pathogen Informatics"/>
        </authorList>
    </citation>
    <scope>NUCLEOTIDE SEQUENCE [LARGE SCALE GENOMIC DNA]</scope>
</reference>
<gene>
    <name evidence="1" type="ORF">GPUH_LOCUS6547</name>
</gene>
<accession>A0A3P6QWS6</accession>
<dbReference type="EMBL" id="UYRT01015549">
    <property type="protein sequence ID" value="VDK55106.1"/>
    <property type="molecule type" value="Genomic_DNA"/>
</dbReference>